<accession>K1QRJ6</accession>
<dbReference type="InterPro" id="IPR016186">
    <property type="entry name" value="C-type_lectin-like/link_sf"/>
</dbReference>
<dbReference type="AlphaFoldDB" id="K1QRJ6"/>
<dbReference type="PANTHER" id="PTHR22803">
    <property type="entry name" value="MANNOSE, PHOSPHOLIPASE, LECTIN RECEPTOR RELATED"/>
    <property type="match status" value="1"/>
</dbReference>
<dbReference type="InterPro" id="IPR001304">
    <property type="entry name" value="C-type_lectin-like"/>
</dbReference>
<dbReference type="Gene3D" id="3.50.4.10">
    <property type="entry name" value="Hepatocyte Growth Factor"/>
    <property type="match status" value="1"/>
</dbReference>
<dbReference type="InterPro" id="IPR050111">
    <property type="entry name" value="C-type_lectin/snaclec_domain"/>
</dbReference>
<dbReference type="EMBL" id="JH818386">
    <property type="protein sequence ID" value="EKC39547.1"/>
    <property type="molecule type" value="Genomic_DNA"/>
</dbReference>
<organism evidence="1">
    <name type="scientific">Magallana gigas</name>
    <name type="common">Pacific oyster</name>
    <name type="synonym">Crassostrea gigas</name>
    <dbReference type="NCBI Taxonomy" id="29159"/>
    <lineage>
        <taxon>Eukaryota</taxon>
        <taxon>Metazoa</taxon>
        <taxon>Spiralia</taxon>
        <taxon>Lophotrochozoa</taxon>
        <taxon>Mollusca</taxon>
        <taxon>Bivalvia</taxon>
        <taxon>Autobranchia</taxon>
        <taxon>Pteriomorphia</taxon>
        <taxon>Ostreida</taxon>
        <taxon>Ostreoidea</taxon>
        <taxon>Ostreidae</taxon>
        <taxon>Magallana</taxon>
    </lineage>
</organism>
<dbReference type="Pfam" id="PF00059">
    <property type="entry name" value="Lectin_C"/>
    <property type="match status" value="1"/>
</dbReference>
<dbReference type="SMART" id="SM00034">
    <property type="entry name" value="CLECT"/>
    <property type="match status" value="1"/>
</dbReference>
<dbReference type="SUPFAM" id="SSF56436">
    <property type="entry name" value="C-type lectin-like"/>
    <property type="match status" value="1"/>
</dbReference>
<dbReference type="Gene3D" id="3.10.100.10">
    <property type="entry name" value="Mannose-Binding Protein A, subunit A"/>
    <property type="match status" value="1"/>
</dbReference>
<dbReference type="InParanoid" id="K1QRJ6"/>
<dbReference type="CDD" id="cd00037">
    <property type="entry name" value="CLECT"/>
    <property type="match status" value="1"/>
</dbReference>
<dbReference type="SUPFAM" id="SSF57414">
    <property type="entry name" value="Hairpin loop containing domain-like"/>
    <property type="match status" value="1"/>
</dbReference>
<protein>
    <submittedName>
        <fullName evidence="1">Lectin</fullName>
    </submittedName>
</protein>
<evidence type="ECO:0000313" key="1">
    <source>
        <dbReference type="EMBL" id="EKC39547.1"/>
    </source>
</evidence>
<reference evidence="1" key="1">
    <citation type="journal article" date="2012" name="Nature">
        <title>The oyster genome reveals stress adaptation and complexity of shell formation.</title>
        <authorList>
            <person name="Zhang G."/>
            <person name="Fang X."/>
            <person name="Guo X."/>
            <person name="Li L."/>
            <person name="Luo R."/>
            <person name="Xu F."/>
            <person name="Yang P."/>
            <person name="Zhang L."/>
            <person name="Wang X."/>
            <person name="Qi H."/>
            <person name="Xiong Z."/>
            <person name="Que H."/>
            <person name="Xie Y."/>
            <person name="Holland P.W."/>
            <person name="Paps J."/>
            <person name="Zhu Y."/>
            <person name="Wu F."/>
            <person name="Chen Y."/>
            <person name="Wang J."/>
            <person name="Peng C."/>
            <person name="Meng J."/>
            <person name="Yang L."/>
            <person name="Liu J."/>
            <person name="Wen B."/>
            <person name="Zhang N."/>
            <person name="Huang Z."/>
            <person name="Zhu Q."/>
            <person name="Feng Y."/>
            <person name="Mount A."/>
            <person name="Hedgecock D."/>
            <person name="Xu Z."/>
            <person name="Liu Y."/>
            <person name="Domazet-Loso T."/>
            <person name="Du Y."/>
            <person name="Sun X."/>
            <person name="Zhang S."/>
            <person name="Liu B."/>
            <person name="Cheng P."/>
            <person name="Jiang X."/>
            <person name="Li J."/>
            <person name="Fan D."/>
            <person name="Wang W."/>
            <person name="Fu W."/>
            <person name="Wang T."/>
            <person name="Wang B."/>
            <person name="Zhang J."/>
            <person name="Peng Z."/>
            <person name="Li Y."/>
            <person name="Li N."/>
            <person name="Wang J."/>
            <person name="Chen M."/>
            <person name="He Y."/>
            <person name="Tan F."/>
            <person name="Song X."/>
            <person name="Zheng Q."/>
            <person name="Huang R."/>
            <person name="Yang H."/>
            <person name="Du X."/>
            <person name="Chen L."/>
            <person name="Yang M."/>
            <person name="Gaffney P.M."/>
            <person name="Wang S."/>
            <person name="Luo L."/>
            <person name="She Z."/>
            <person name="Ming Y."/>
            <person name="Huang W."/>
            <person name="Zhang S."/>
            <person name="Huang B."/>
            <person name="Zhang Y."/>
            <person name="Qu T."/>
            <person name="Ni P."/>
            <person name="Miao G."/>
            <person name="Wang J."/>
            <person name="Wang Q."/>
            <person name="Steinberg C.E."/>
            <person name="Wang H."/>
            <person name="Li N."/>
            <person name="Qian L."/>
            <person name="Zhang G."/>
            <person name="Li Y."/>
            <person name="Yang H."/>
            <person name="Liu X."/>
            <person name="Wang J."/>
            <person name="Yin Y."/>
            <person name="Wang J."/>
        </authorList>
    </citation>
    <scope>NUCLEOTIDE SEQUENCE [LARGE SCALE GENOMIC DNA]</scope>
    <source>
        <strain evidence="1">05x7-T-G4-1.051#20</strain>
    </source>
</reference>
<gene>
    <name evidence="1" type="ORF">CGI_10027962</name>
</gene>
<proteinExistence type="predicted"/>
<dbReference type="HOGENOM" id="CLU_834842_0_0_1"/>
<sequence length="333" mass="37897">MKQNVYIVFVVILAVRGVIISDFMFRNPTNDNRVTLSTNIISTLILGSPMRCASHCTRNDECKSIMFNMNIHSCQLLSVHMSDTGAQTDTGWLYYEKTIGTIPTTATVDVETTVVSTETPQTTSDSSIWHQHLDHWYTLDTNERTFNDSRSFCASLSPPSYVIEVNSQAENDWLIGLTLSHGGEDAFYWLNGYDTDNSGTFTWIRSQTPASYNNWHNNEPNDYHPNETCIALNPGNMEGWHDVPCSWKEPKYTSTWDVGKVLSYLKSLYPLENLDLKNLTLKLASLITLTTAQRVQTLISMNINNMSDHGEYVVFTISDLQKKIQDQVMIYRK</sequence>
<dbReference type="PROSITE" id="PS50041">
    <property type="entry name" value="C_TYPE_LECTIN_2"/>
    <property type="match status" value="1"/>
</dbReference>
<dbReference type="InterPro" id="IPR003609">
    <property type="entry name" value="Pan_app"/>
</dbReference>
<dbReference type="Pfam" id="PF00024">
    <property type="entry name" value="PAN_1"/>
    <property type="match status" value="1"/>
</dbReference>
<name>K1QRJ6_MAGGI</name>
<dbReference type="InterPro" id="IPR016187">
    <property type="entry name" value="CTDL_fold"/>
</dbReference>